<dbReference type="GO" id="GO:0016020">
    <property type="term" value="C:membrane"/>
    <property type="evidence" value="ECO:0007669"/>
    <property type="project" value="UniProtKB-SubCell"/>
</dbReference>
<dbReference type="InterPro" id="IPR037682">
    <property type="entry name" value="TonB_C"/>
</dbReference>
<evidence type="ECO:0000313" key="8">
    <source>
        <dbReference type="EMBL" id="QUT08114.1"/>
    </source>
</evidence>
<keyword evidence="4 6" id="KW-0472">Membrane</keyword>
<feature type="region of interest" description="Disordered" evidence="5">
    <location>
        <begin position="120"/>
        <end position="159"/>
    </location>
</feature>
<dbReference type="AlphaFoldDB" id="A0A975KB21"/>
<keyword evidence="2 6" id="KW-0812">Transmembrane</keyword>
<comment type="subcellular location">
    <subcellularLocation>
        <location evidence="1">Membrane</location>
        <topology evidence="1">Single-pass membrane protein</topology>
    </subcellularLocation>
</comment>
<reference evidence="8" key="1">
    <citation type="submission" date="2021-04" db="EMBL/GenBank/DDBJ databases">
        <title>Isolation of p-tert-butylphenol degrading bacteria Sphingobium phenoxybenzoativorans Tas13 from active sludge.</title>
        <authorList>
            <person name="Li Y."/>
        </authorList>
    </citation>
    <scope>NUCLEOTIDE SEQUENCE</scope>
    <source>
        <strain evidence="8">Tas13</strain>
    </source>
</reference>
<dbReference type="SUPFAM" id="SSF74653">
    <property type="entry name" value="TolA/TonB C-terminal domain"/>
    <property type="match status" value="1"/>
</dbReference>
<organism evidence="8 9">
    <name type="scientific">Sphingobium phenoxybenzoativorans</name>
    <dbReference type="NCBI Taxonomy" id="1592790"/>
    <lineage>
        <taxon>Bacteria</taxon>
        <taxon>Pseudomonadati</taxon>
        <taxon>Pseudomonadota</taxon>
        <taxon>Alphaproteobacteria</taxon>
        <taxon>Sphingomonadales</taxon>
        <taxon>Sphingomonadaceae</taxon>
        <taxon>Sphingobium</taxon>
    </lineage>
</organism>
<evidence type="ECO:0000256" key="6">
    <source>
        <dbReference type="SAM" id="Phobius"/>
    </source>
</evidence>
<dbReference type="KEGG" id="spph:KFK14_04410"/>
<feature type="transmembrane region" description="Helical" evidence="6">
    <location>
        <begin position="12"/>
        <end position="33"/>
    </location>
</feature>
<keyword evidence="3 6" id="KW-1133">Transmembrane helix</keyword>
<dbReference type="Gene3D" id="3.30.1150.10">
    <property type="match status" value="1"/>
</dbReference>
<feature type="domain" description="TonB C-terminal" evidence="7">
    <location>
        <begin position="151"/>
        <end position="248"/>
    </location>
</feature>
<dbReference type="GO" id="GO:0055085">
    <property type="term" value="P:transmembrane transport"/>
    <property type="evidence" value="ECO:0007669"/>
    <property type="project" value="InterPro"/>
</dbReference>
<protein>
    <submittedName>
        <fullName evidence="8">TonB family protein</fullName>
    </submittedName>
</protein>
<evidence type="ECO:0000313" key="9">
    <source>
        <dbReference type="Proteomes" id="UP000681425"/>
    </source>
</evidence>
<evidence type="ECO:0000256" key="3">
    <source>
        <dbReference type="ARBA" id="ARBA00022989"/>
    </source>
</evidence>
<proteinExistence type="predicted"/>
<name>A0A975KB21_9SPHN</name>
<evidence type="ECO:0000256" key="1">
    <source>
        <dbReference type="ARBA" id="ARBA00004167"/>
    </source>
</evidence>
<sequence length="252" mass="26143">MIDVQPATRDRIAAALAVAILHAALGFALIFGLRVDAPLRISEELKIFGVPPEPAPPPKEPRKPASQHESLRPEGAASPPNLKARPTQIAAPPPVLPVLVPPLVIAAPVPGVGNDASAGNAAIRGPGTGSGGIGTGTGSGDDGFGDGDGGNSPPRWIRGRIKDSDYPKAEAEAGVGGTVSVRYTVETTGRATGCIVTQSSGSADLDAVTCRLVEDRFRYRPSMTPQGRAVRSIIVENHHWVIDREQVSAPEE</sequence>
<feature type="compositionally biased region" description="Gly residues" evidence="5">
    <location>
        <begin position="126"/>
        <end position="150"/>
    </location>
</feature>
<dbReference type="InterPro" id="IPR006260">
    <property type="entry name" value="TonB/TolA_C"/>
</dbReference>
<gene>
    <name evidence="8" type="ORF">KFK14_04410</name>
</gene>
<feature type="region of interest" description="Disordered" evidence="5">
    <location>
        <begin position="48"/>
        <end position="89"/>
    </location>
</feature>
<dbReference type="Proteomes" id="UP000681425">
    <property type="component" value="Chromosome"/>
</dbReference>
<dbReference type="PROSITE" id="PS52015">
    <property type="entry name" value="TONB_CTD"/>
    <property type="match status" value="1"/>
</dbReference>
<evidence type="ECO:0000256" key="2">
    <source>
        <dbReference type="ARBA" id="ARBA00022692"/>
    </source>
</evidence>
<accession>A0A975KB21</accession>
<evidence type="ECO:0000256" key="5">
    <source>
        <dbReference type="SAM" id="MobiDB-lite"/>
    </source>
</evidence>
<dbReference type="RefSeq" id="WP_212611042.1">
    <property type="nucleotide sequence ID" value="NZ_CP073910.1"/>
</dbReference>
<dbReference type="Pfam" id="PF03544">
    <property type="entry name" value="TonB_C"/>
    <property type="match status" value="1"/>
</dbReference>
<dbReference type="EMBL" id="CP073910">
    <property type="protein sequence ID" value="QUT08114.1"/>
    <property type="molecule type" value="Genomic_DNA"/>
</dbReference>
<evidence type="ECO:0000259" key="7">
    <source>
        <dbReference type="PROSITE" id="PS52015"/>
    </source>
</evidence>
<keyword evidence="9" id="KW-1185">Reference proteome</keyword>
<dbReference type="NCBIfam" id="TIGR01352">
    <property type="entry name" value="tonB_Cterm"/>
    <property type="match status" value="1"/>
</dbReference>
<evidence type="ECO:0000256" key="4">
    <source>
        <dbReference type="ARBA" id="ARBA00023136"/>
    </source>
</evidence>